<feature type="transmembrane region" description="Helical" evidence="1">
    <location>
        <begin position="357"/>
        <end position="378"/>
    </location>
</feature>
<sequence>MSYKRHSHNSKPKPIRYNPFFILSLLLPTSIIIIIIIMTSESHYHETKNKNTVSSTSTITAIQPDIIHTHILTRLDGATLATAASVSSHLRHLCSGEDIWKNLCTATWPTFMDPTICHVISSFPYGHRSIFSDAYPSLHHFSPSPPNHRPPPPPQELISAVDIYYKGNPIFSRVQRTETSNNLFLTSPLCFEVLQPNEFIQTPVNFVRKDEEWMSQLQESFTLSWILIDPIQKRAANISSRRPVSVKRHWLTRDLEIVYAVVMAGEKGRSTEKVQCVVKVTCCGKVGGELHVKEVNLVMEDMEGRQMMGKKGVMILQRAMENGERKKVDEVRAMERFVKFSRIIKERREMKHRREKAHGVVSMLLAFIALLLFCCIAGF</sequence>
<dbReference type="Gene3D" id="1.20.1280.50">
    <property type="match status" value="1"/>
</dbReference>
<organism evidence="3 4">
    <name type="scientific">Lupinus albus</name>
    <name type="common">White lupine</name>
    <name type="synonym">Lupinus termis</name>
    <dbReference type="NCBI Taxonomy" id="3870"/>
    <lineage>
        <taxon>Eukaryota</taxon>
        <taxon>Viridiplantae</taxon>
        <taxon>Streptophyta</taxon>
        <taxon>Embryophyta</taxon>
        <taxon>Tracheophyta</taxon>
        <taxon>Spermatophyta</taxon>
        <taxon>Magnoliopsida</taxon>
        <taxon>eudicotyledons</taxon>
        <taxon>Gunneridae</taxon>
        <taxon>Pentapetalae</taxon>
        <taxon>rosids</taxon>
        <taxon>fabids</taxon>
        <taxon>Fabales</taxon>
        <taxon>Fabaceae</taxon>
        <taxon>Papilionoideae</taxon>
        <taxon>50 kb inversion clade</taxon>
        <taxon>genistoids sensu lato</taxon>
        <taxon>core genistoids</taxon>
        <taxon>Genisteae</taxon>
        <taxon>Lupinus</taxon>
    </lineage>
</organism>
<evidence type="ECO:0000259" key="2">
    <source>
        <dbReference type="Pfam" id="PF12937"/>
    </source>
</evidence>
<reference evidence="4" key="1">
    <citation type="journal article" date="2020" name="Nat. Commun.">
        <title>Genome sequence of the cluster root forming white lupin.</title>
        <authorList>
            <person name="Hufnagel B."/>
            <person name="Marques A."/>
            <person name="Soriano A."/>
            <person name="Marques L."/>
            <person name="Divol F."/>
            <person name="Doumas P."/>
            <person name="Sallet E."/>
            <person name="Mancinotti D."/>
            <person name="Carrere S."/>
            <person name="Marande W."/>
            <person name="Arribat S."/>
            <person name="Keller J."/>
            <person name="Huneau C."/>
            <person name="Blein T."/>
            <person name="Aime D."/>
            <person name="Laguerre M."/>
            <person name="Taylor J."/>
            <person name="Schubert V."/>
            <person name="Nelson M."/>
            <person name="Geu-Flores F."/>
            <person name="Crespi M."/>
            <person name="Gallardo-Guerrero K."/>
            <person name="Delaux P.-M."/>
            <person name="Salse J."/>
            <person name="Berges H."/>
            <person name="Guyot R."/>
            <person name="Gouzy J."/>
            <person name="Peret B."/>
        </authorList>
    </citation>
    <scope>NUCLEOTIDE SEQUENCE [LARGE SCALE GENOMIC DNA]</scope>
    <source>
        <strain evidence="4">cv. Amiga</strain>
    </source>
</reference>
<dbReference type="AlphaFoldDB" id="A0A6A4QPT5"/>
<dbReference type="PANTHER" id="PTHR33736:SF18">
    <property type="entry name" value="F-BOX DOMAIN-CONTAINING PROTEIN"/>
    <property type="match status" value="1"/>
</dbReference>
<dbReference type="PANTHER" id="PTHR33736">
    <property type="entry name" value="F-BOX PROTEIN-RELATED"/>
    <property type="match status" value="1"/>
</dbReference>
<proteinExistence type="predicted"/>
<dbReference type="Proteomes" id="UP000447434">
    <property type="component" value="Chromosome 3"/>
</dbReference>
<feature type="domain" description="F-box" evidence="2">
    <location>
        <begin position="64"/>
        <end position="105"/>
    </location>
</feature>
<keyword evidence="1" id="KW-0472">Membrane</keyword>
<dbReference type="InterPro" id="IPR036047">
    <property type="entry name" value="F-box-like_dom_sf"/>
</dbReference>
<dbReference type="OrthoDB" id="671172at2759"/>
<dbReference type="SUPFAM" id="SSF81383">
    <property type="entry name" value="F-box domain"/>
    <property type="match status" value="1"/>
</dbReference>
<dbReference type="Pfam" id="PF12937">
    <property type="entry name" value="F-box-like"/>
    <property type="match status" value="1"/>
</dbReference>
<keyword evidence="4" id="KW-1185">Reference proteome</keyword>
<evidence type="ECO:0000313" key="4">
    <source>
        <dbReference type="Proteomes" id="UP000447434"/>
    </source>
</evidence>
<evidence type="ECO:0000256" key="1">
    <source>
        <dbReference type="SAM" id="Phobius"/>
    </source>
</evidence>
<name>A0A6A4QPT5_LUPAL</name>
<accession>A0A6A4QPT5</accession>
<protein>
    <submittedName>
        <fullName evidence="3">Putative F-box domain-containing protein</fullName>
    </submittedName>
</protein>
<keyword evidence="1" id="KW-1133">Transmembrane helix</keyword>
<gene>
    <name evidence="3" type="ORF">Lalb_Chr03g0028271</name>
</gene>
<feature type="transmembrane region" description="Helical" evidence="1">
    <location>
        <begin position="20"/>
        <end position="40"/>
    </location>
</feature>
<keyword evidence="1" id="KW-0812">Transmembrane</keyword>
<dbReference type="EMBL" id="WOCE01000003">
    <property type="protein sequence ID" value="KAE9616765.1"/>
    <property type="molecule type" value="Genomic_DNA"/>
</dbReference>
<evidence type="ECO:0000313" key="3">
    <source>
        <dbReference type="EMBL" id="KAE9616765.1"/>
    </source>
</evidence>
<dbReference type="InterPro" id="IPR001810">
    <property type="entry name" value="F-box_dom"/>
</dbReference>
<dbReference type="InterPro" id="IPR045283">
    <property type="entry name" value="AT3G44326-like"/>
</dbReference>
<comment type="caution">
    <text evidence="3">The sequence shown here is derived from an EMBL/GenBank/DDBJ whole genome shotgun (WGS) entry which is preliminary data.</text>
</comment>